<proteinExistence type="inferred from homology"/>
<protein>
    <submittedName>
        <fullName evidence="6">N-ethylmaleimide reductase</fullName>
        <ecNumber evidence="6">1.-.-.-</ecNumber>
    </submittedName>
</protein>
<comment type="similarity">
    <text evidence="2">Belongs to the NADH:flavin oxidoreductase/NADH oxidase family.</text>
</comment>
<feature type="domain" description="NADH:flavin oxidoreductase/NADH oxidase N-terminal" evidence="5">
    <location>
        <begin position="4"/>
        <end position="335"/>
    </location>
</feature>
<dbReference type="InterPro" id="IPR001155">
    <property type="entry name" value="OxRdtase_FMN_N"/>
</dbReference>
<sequence length="363" mass="38905">MPSLNDPIRIGAIDAKNRIFMAPLTRGRATREHVPTPIMIEYYTQRAGAGVILTEATGISQEGLGWPYAPGIWSDEQVEAWKPIVKAVHEAGGRIVCQLWHMGRVVHPSLNGGKAPISSSATTAPDQAHTYEGKQPYAEARALPIDEIPRLLADYDRAARNAIAAGFDGVQIHAANGYLIDQFLRDNTNHRDDRYGGSIDNRIRLLAEVTQTVADAIGKDRTGVRLSPNGEIQGVDDSNPDALFGAAAAALGKIGIAFLELREPGPNGTFGKPNHPPVAPVIRKAFDGPLILNSDYDPAAAGAALAEGMADAIAFGRPFIANPDLVERIATHAPLQKDVQATWYSQGPEGYIDYPALTESRAA</sequence>
<dbReference type="AlphaFoldDB" id="A0A679JB57"/>
<organism evidence="6">
    <name type="scientific">Methylobacterium bullatum</name>
    <dbReference type="NCBI Taxonomy" id="570505"/>
    <lineage>
        <taxon>Bacteria</taxon>
        <taxon>Pseudomonadati</taxon>
        <taxon>Pseudomonadota</taxon>
        <taxon>Alphaproteobacteria</taxon>
        <taxon>Hyphomicrobiales</taxon>
        <taxon>Methylobacteriaceae</taxon>
        <taxon>Methylobacterium</taxon>
    </lineage>
</organism>
<name>A0A679JB57_9HYPH</name>
<dbReference type="GO" id="GO:0005829">
    <property type="term" value="C:cytosol"/>
    <property type="evidence" value="ECO:0007669"/>
    <property type="project" value="UniProtKB-ARBA"/>
</dbReference>
<dbReference type="PANTHER" id="PTHR22893:SF91">
    <property type="entry name" value="NADPH DEHYDROGENASE 2-RELATED"/>
    <property type="match status" value="1"/>
</dbReference>
<evidence type="ECO:0000259" key="5">
    <source>
        <dbReference type="Pfam" id="PF00724"/>
    </source>
</evidence>
<dbReference type="FunFam" id="3.20.20.70:FF:000059">
    <property type="entry name" value="N-ethylmaleimide reductase, FMN-linked"/>
    <property type="match status" value="1"/>
</dbReference>
<dbReference type="SUPFAM" id="SSF51395">
    <property type="entry name" value="FMN-linked oxidoreductases"/>
    <property type="match status" value="1"/>
</dbReference>
<evidence type="ECO:0000256" key="2">
    <source>
        <dbReference type="ARBA" id="ARBA00005979"/>
    </source>
</evidence>
<comment type="cofactor">
    <cofactor evidence="1">
        <name>FMN</name>
        <dbReference type="ChEBI" id="CHEBI:58210"/>
    </cofactor>
</comment>
<dbReference type="EC" id="1.-.-.-" evidence="6"/>
<dbReference type="GO" id="GO:0010181">
    <property type="term" value="F:FMN binding"/>
    <property type="evidence" value="ECO:0007669"/>
    <property type="project" value="InterPro"/>
</dbReference>
<dbReference type="GO" id="GO:0016628">
    <property type="term" value="F:oxidoreductase activity, acting on the CH-CH group of donors, NAD or NADP as acceptor"/>
    <property type="evidence" value="ECO:0007669"/>
    <property type="project" value="UniProtKB-ARBA"/>
</dbReference>
<feature type="region of interest" description="Disordered" evidence="4">
    <location>
        <begin position="111"/>
        <end position="134"/>
    </location>
</feature>
<keyword evidence="3 6" id="KW-0560">Oxidoreductase</keyword>
<dbReference type="Pfam" id="PF00724">
    <property type="entry name" value="Oxidored_FMN"/>
    <property type="match status" value="1"/>
</dbReference>
<dbReference type="PANTHER" id="PTHR22893">
    <property type="entry name" value="NADH OXIDOREDUCTASE-RELATED"/>
    <property type="match status" value="1"/>
</dbReference>
<dbReference type="Gene3D" id="3.20.20.70">
    <property type="entry name" value="Aldolase class I"/>
    <property type="match status" value="1"/>
</dbReference>
<dbReference type="InterPro" id="IPR045247">
    <property type="entry name" value="Oye-like"/>
</dbReference>
<gene>
    <name evidence="6" type="primary">nemA_2</name>
    <name evidence="6" type="ORF">MBUL_02077</name>
</gene>
<dbReference type="InterPro" id="IPR013785">
    <property type="entry name" value="Aldolase_TIM"/>
</dbReference>
<dbReference type="CDD" id="cd02933">
    <property type="entry name" value="OYE_like_FMN"/>
    <property type="match status" value="1"/>
</dbReference>
<evidence type="ECO:0000256" key="4">
    <source>
        <dbReference type="SAM" id="MobiDB-lite"/>
    </source>
</evidence>
<evidence type="ECO:0000313" key="6">
    <source>
        <dbReference type="EMBL" id="CAA2103210.1"/>
    </source>
</evidence>
<evidence type="ECO:0000256" key="3">
    <source>
        <dbReference type="ARBA" id="ARBA00023002"/>
    </source>
</evidence>
<dbReference type="EMBL" id="LR743504">
    <property type="protein sequence ID" value="CAA2103210.1"/>
    <property type="molecule type" value="Genomic_DNA"/>
</dbReference>
<evidence type="ECO:0000256" key="1">
    <source>
        <dbReference type="ARBA" id="ARBA00001917"/>
    </source>
</evidence>
<reference evidence="6" key="1">
    <citation type="submission" date="2019-12" db="EMBL/GenBank/DDBJ databases">
        <authorList>
            <person name="Cremers G."/>
        </authorList>
    </citation>
    <scope>NUCLEOTIDE SEQUENCE</scope>
    <source>
        <strain evidence="6">Mbul1</strain>
    </source>
</reference>
<accession>A0A679JB57</accession>